<dbReference type="EMBL" id="JBBWRZ010000010">
    <property type="protein sequence ID" value="KAK8227108.1"/>
    <property type="molecule type" value="Genomic_DNA"/>
</dbReference>
<protein>
    <submittedName>
        <fullName evidence="2">Uncharacterized protein</fullName>
    </submittedName>
</protein>
<keyword evidence="3" id="KW-1185">Reference proteome</keyword>
<feature type="region of interest" description="Disordered" evidence="1">
    <location>
        <begin position="104"/>
        <end position="145"/>
    </location>
</feature>
<dbReference type="Proteomes" id="UP001492380">
    <property type="component" value="Unassembled WGS sequence"/>
</dbReference>
<comment type="caution">
    <text evidence="2">The sequence shown here is derived from an EMBL/GenBank/DDBJ whole genome shotgun (WGS) entry which is preliminary data.</text>
</comment>
<evidence type="ECO:0000313" key="2">
    <source>
        <dbReference type="EMBL" id="KAK8227108.1"/>
    </source>
</evidence>
<reference evidence="2 3" key="1">
    <citation type="submission" date="2024-04" db="EMBL/GenBank/DDBJ databases">
        <title>Phyllosticta paracitricarpa is synonymous to the EU quarantine fungus P. citricarpa based on phylogenomic analyses.</title>
        <authorList>
            <consortium name="Lawrence Berkeley National Laboratory"/>
            <person name="Van Ingen-Buijs V.A."/>
            <person name="Van Westerhoven A.C."/>
            <person name="Haridas S."/>
            <person name="Skiadas P."/>
            <person name="Martin F."/>
            <person name="Groenewald J.Z."/>
            <person name="Crous P.W."/>
            <person name="Seidl M.F."/>
        </authorList>
    </citation>
    <scope>NUCLEOTIDE SEQUENCE [LARGE SCALE GENOMIC DNA]</scope>
    <source>
        <strain evidence="2 3">CBS 123374</strain>
    </source>
</reference>
<accession>A0ABR1YDQ7</accession>
<evidence type="ECO:0000256" key="1">
    <source>
        <dbReference type="SAM" id="MobiDB-lite"/>
    </source>
</evidence>
<name>A0ABR1YDQ7_9PEZI</name>
<sequence length="341" mass="38841">MHHRPHLVRLLKSSKHLLDFTLFQLSHLDSFSPISAGRHAPHLPPAYSLSQRLDSRFSPHYFPFLWHDNKTAIHVKSKDPQRWCPNPTSNQAKMTGNPPVLLRWSTENPAPATPTSTASNNENIAQSRQTTSPAETKPPKAHQIAEETRVFNVSLARASLHRRRPHQVPKYPSVYPDHHLRHTVGRRFISATSSISSNSNGVCLLAARKHTPDRIRNLSRAYKYLYGYVIISNRYRILYKKPFADEFVAPAPSTCSIKDGWARAWASTIAKGGKWSSLLEKVYEVRERGGEKGEVGKRKRKEILEKKGIRTVMRDKGGERKKKVRKVVDLTAPKQDDTNRC</sequence>
<evidence type="ECO:0000313" key="3">
    <source>
        <dbReference type="Proteomes" id="UP001492380"/>
    </source>
</evidence>
<feature type="compositionally biased region" description="Polar residues" evidence="1">
    <location>
        <begin position="105"/>
        <end position="134"/>
    </location>
</feature>
<proteinExistence type="predicted"/>
<gene>
    <name evidence="2" type="ORF">HDK90DRAFT_494150</name>
</gene>
<organism evidence="2 3">
    <name type="scientific">Phyllosticta capitalensis</name>
    <dbReference type="NCBI Taxonomy" id="121624"/>
    <lineage>
        <taxon>Eukaryota</taxon>
        <taxon>Fungi</taxon>
        <taxon>Dikarya</taxon>
        <taxon>Ascomycota</taxon>
        <taxon>Pezizomycotina</taxon>
        <taxon>Dothideomycetes</taxon>
        <taxon>Dothideomycetes incertae sedis</taxon>
        <taxon>Botryosphaeriales</taxon>
        <taxon>Phyllostictaceae</taxon>
        <taxon>Phyllosticta</taxon>
    </lineage>
</organism>